<comment type="caution">
    <text evidence="1">The sequence shown here is derived from an EMBL/GenBank/DDBJ whole genome shotgun (WGS) entry which is preliminary data.</text>
</comment>
<gene>
    <name evidence="1" type="ORF">Amon02_001276800</name>
</gene>
<dbReference type="EMBL" id="BSXS01015430">
    <property type="protein sequence ID" value="GMF06727.1"/>
    <property type="molecule type" value="Genomic_DNA"/>
</dbReference>
<dbReference type="Proteomes" id="UP001165064">
    <property type="component" value="Unassembled WGS sequence"/>
</dbReference>
<name>A0ACB5UAV4_AMBMO</name>
<evidence type="ECO:0000313" key="2">
    <source>
        <dbReference type="Proteomes" id="UP001165064"/>
    </source>
</evidence>
<reference evidence="1" key="1">
    <citation type="submission" date="2023-04" db="EMBL/GenBank/DDBJ databases">
        <title>Ambrosiozyma monospora NBRC 10751.</title>
        <authorList>
            <person name="Ichikawa N."/>
            <person name="Sato H."/>
            <person name="Tonouchi N."/>
        </authorList>
    </citation>
    <scope>NUCLEOTIDE SEQUENCE</scope>
    <source>
        <strain evidence="1">NBRC 10751</strain>
    </source>
</reference>
<keyword evidence="2" id="KW-1185">Reference proteome</keyword>
<accession>A0ACB5UAV4</accession>
<sequence>MNSNSNAVLDKSGTPCKKWIKNTGAHGRLARSFSGYNMHFGMWMGLEESKKRMQDEELKREQNDKEGSKDKNGKIENNQKDTKNENTPESTSGTSSFVKIEASV</sequence>
<evidence type="ECO:0000313" key="1">
    <source>
        <dbReference type="EMBL" id="GMF06727.1"/>
    </source>
</evidence>
<protein>
    <submittedName>
        <fullName evidence="1">Unnamed protein product</fullName>
    </submittedName>
</protein>
<organism evidence="1 2">
    <name type="scientific">Ambrosiozyma monospora</name>
    <name type="common">Yeast</name>
    <name type="synonym">Endomycopsis monosporus</name>
    <dbReference type="NCBI Taxonomy" id="43982"/>
    <lineage>
        <taxon>Eukaryota</taxon>
        <taxon>Fungi</taxon>
        <taxon>Dikarya</taxon>
        <taxon>Ascomycota</taxon>
        <taxon>Saccharomycotina</taxon>
        <taxon>Pichiomycetes</taxon>
        <taxon>Pichiales</taxon>
        <taxon>Pichiaceae</taxon>
        <taxon>Ambrosiozyma</taxon>
    </lineage>
</organism>
<proteinExistence type="predicted"/>